<feature type="compositionally biased region" description="Polar residues" evidence="1">
    <location>
        <begin position="80"/>
        <end position="101"/>
    </location>
</feature>
<proteinExistence type="predicted"/>
<dbReference type="Proteomes" id="UP001556367">
    <property type="component" value="Unassembled WGS sequence"/>
</dbReference>
<feature type="compositionally biased region" description="Acidic residues" evidence="1">
    <location>
        <begin position="40"/>
        <end position="51"/>
    </location>
</feature>
<accession>A0ABR3J8I6</accession>
<organism evidence="2 3">
    <name type="scientific">Hohenbuehelia grisea</name>
    <dbReference type="NCBI Taxonomy" id="104357"/>
    <lineage>
        <taxon>Eukaryota</taxon>
        <taxon>Fungi</taxon>
        <taxon>Dikarya</taxon>
        <taxon>Basidiomycota</taxon>
        <taxon>Agaricomycotina</taxon>
        <taxon>Agaricomycetes</taxon>
        <taxon>Agaricomycetidae</taxon>
        <taxon>Agaricales</taxon>
        <taxon>Pleurotineae</taxon>
        <taxon>Pleurotaceae</taxon>
        <taxon>Hohenbuehelia</taxon>
    </lineage>
</organism>
<sequence>MSILTNQLHGSFKHDAPAAGEDITHAETPPIENPPTLDGDVNDDNVSEAEDPPTKPEGDQHAPVDLLHASKTYLRAALSLPTSQRTQGRSRNPAANATGSSRHPEAAQPEVFEGIGQADQMLMAKWG</sequence>
<feature type="compositionally biased region" description="Basic and acidic residues" evidence="1">
    <location>
        <begin position="52"/>
        <end position="62"/>
    </location>
</feature>
<gene>
    <name evidence="2" type="ORF">HGRIS_008605</name>
</gene>
<keyword evidence="3" id="KW-1185">Reference proteome</keyword>
<feature type="region of interest" description="Disordered" evidence="1">
    <location>
        <begin position="1"/>
        <end position="127"/>
    </location>
</feature>
<evidence type="ECO:0000313" key="2">
    <source>
        <dbReference type="EMBL" id="KAL0951954.1"/>
    </source>
</evidence>
<evidence type="ECO:0000256" key="1">
    <source>
        <dbReference type="SAM" id="MobiDB-lite"/>
    </source>
</evidence>
<name>A0ABR3J8I6_9AGAR</name>
<dbReference type="EMBL" id="JASNQZ010000011">
    <property type="protein sequence ID" value="KAL0951954.1"/>
    <property type="molecule type" value="Genomic_DNA"/>
</dbReference>
<comment type="caution">
    <text evidence="2">The sequence shown here is derived from an EMBL/GenBank/DDBJ whole genome shotgun (WGS) entry which is preliminary data.</text>
</comment>
<evidence type="ECO:0000313" key="3">
    <source>
        <dbReference type="Proteomes" id="UP001556367"/>
    </source>
</evidence>
<protein>
    <submittedName>
        <fullName evidence="2">Uncharacterized protein</fullName>
    </submittedName>
</protein>
<reference evidence="3" key="1">
    <citation type="submission" date="2024-06" db="EMBL/GenBank/DDBJ databases">
        <title>Multi-omics analyses provide insights into the biosynthesis of the anticancer antibiotic pleurotin in Hohenbuehelia grisea.</title>
        <authorList>
            <person name="Weaver J.A."/>
            <person name="Alberti F."/>
        </authorList>
    </citation>
    <scope>NUCLEOTIDE SEQUENCE [LARGE SCALE GENOMIC DNA]</scope>
    <source>
        <strain evidence="3">T-177</strain>
    </source>
</reference>